<dbReference type="EMBL" id="JAGSOH010000090">
    <property type="protein sequence ID" value="MBR7829574.1"/>
    <property type="molecule type" value="Genomic_DNA"/>
</dbReference>
<name>A0A941IJK8_9ACTN</name>
<proteinExistence type="predicted"/>
<dbReference type="Proteomes" id="UP000676325">
    <property type="component" value="Unassembled WGS sequence"/>
</dbReference>
<dbReference type="AlphaFoldDB" id="A0A941IJK8"/>
<comment type="caution">
    <text evidence="1">The sequence shown here is derived from an EMBL/GenBank/DDBJ whole genome shotgun (WGS) entry which is preliminary data.</text>
</comment>
<evidence type="ECO:0000313" key="1">
    <source>
        <dbReference type="EMBL" id="MBR7829574.1"/>
    </source>
</evidence>
<feature type="non-terminal residue" evidence="1">
    <location>
        <position position="76"/>
    </location>
</feature>
<keyword evidence="2" id="KW-1185">Reference proteome</keyword>
<protein>
    <submittedName>
        <fullName evidence="1">Uncharacterized protein</fullName>
    </submittedName>
</protein>
<gene>
    <name evidence="1" type="ORF">KDK95_24930</name>
</gene>
<dbReference type="RefSeq" id="WP_212520708.1">
    <property type="nucleotide sequence ID" value="NZ_JAGSOH010000090.1"/>
</dbReference>
<evidence type="ECO:0000313" key="2">
    <source>
        <dbReference type="Proteomes" id="UP000676325"/>
    </source>
</evidence>
<organism evidence="1 2">
    <name type="scientific">Actinospica acidithermotolerans</name>
    <dbReference type="NCBI Taxonomy" id="2828514"/>
    <lineage>
        <taxon>Bacteria</taxon>
        <taxon>Bacillati</taxon>
        <taxon>Actinomycetota</taxon>
        <taxon>Actinomycetes</taxon>
        <taxon>Catenulisporales</taxon>
        <taxon>Actinospicaceae</taxon>
        <taxon>Actinospica</taxon>
    </lineage>
</organism>
<accession>A0A941IJK8</accession>
<reference evidence="1" key="1">
    <citation type="submission" date="2021-04" db="EMBL/GenBank/DDBJ databases">
        <title>Genome based classification of Actinospica acidithermotolerans sp. nov., an actinobacterium isolated from an Indonesian hot spring.</title>
        <authorList>
            <person name="Kusuma A.B."/>
            <person name="Putra K.E."/>
            <person name="Nafisah S."/>
            <person name="Loh J."/>
            <person name="Nouioui I."/>
            <person name="Goodfellow M."/>
        </authorList>
    </citation>
    <scope>NUCLEOTIDE SEQUENCE</scope>
    <source>
        <strain evidence="1">MGRD01-02</strain>
    </source>
</reference>
<sequence length="76" mass="8615">MARVRILLPVLPTLRRIAPLRRRLPVRILLRLRLPELRLLGLPELRLLPILAARLPILPAGLHLLPSPVIRIPATP</sequence>